<dbReference type="PROSITE" id="PS51022">
    <property type="entry name" value="L27"/>
    <property type="match status" value="2"/>
</dbReference>
<dbReference type="SUPFAM" id="SSF101288">
    <property type="entry name" value="L27 domain"/>
    <property type="match status" value="1"/>
</dbReference>
<dbReference type="PROSITE" id="PS50002">
    <property type="entry name" value="SH3"/>
    <property type="match status" value="1"/>
</dbReference>
<dbReference type="Gene3D" id="3.40.50.300">
    <property type="entry name" value="P-loop containing nucleotide triphosphate hydrolases"/>
    <property type="match status" value="1"/>
</dbReference>
<dbReference type="SUPFAM" id="SSF52540">
    <property type="entry name" value="P-loop containing nucleoside triphosphate hydrolases"/>
    <property type="match status" value="1"/>
</dbReference>
<protein>
    <submittedName>
        <fullName evidence="9">MAGUK p55 subfamily member 4</fullName>
    </submittedName>
</protein>
<dbReference type="SMART" id="SM00326">
    <property type="entry name" value="SH3"/>
    <property type="match status" value="1"/>
</dbReference>
<feature type="region of interest" description="Disordered" evidence="4">
    <location>
        <begin position="946"/>
        <end position="1010"/>
    </location>
</feature>
<feature type="domain" description="Guanylate kinase-like" evidence="7">
    <location>
        <begin position="704"/>
        <end position="893"/>
    </location>
</feature>
<dbReference type="InterPro" id="IPR001452">
    <property type="entry name" value="SH3_domain"/>
</dbReference>
<dbReference type="SMART" id="SM00569">
    <property type="entry name" value="L27"/>
    <property type="match status" value="2"/>
</dbReference>
<feature type="domain" description="SH3" evidence="6">
    <location>
        <begin position="543"/>
        <end position="613"/>
    </location>
</feature>
<dbReference type="Pfam" id="PF15383">
    <property type="entry name" value="TMEM237"/>
    <property type="match status" value="2"/>
</dbReference>
<feature type="region of interest" description="Disordered" evidence="4">
    <location>
        <begin position="386"/>
        <end position="418"/>
    </location>
</feature>
<dbReference type="InterPro" id="IPR036028">
    <property type="entry name" value="SH3-like_dom_sf"/>
</dbReference>
<dbReference type="InterPro" id="IPR014775">
    <property type="entry name" value="L27_C"/>
</dbReference>
<dbReference type="PROSITE" id="PS00856">
    <property type="entry name" value="GUANYLATE_KINASE_1"/>
    <property type="match status" value="1"/>
</dbReference>
<comment type="similarity">
    <text evidence="1">Belongs to the MAGUK family.</text>
</comment>
<evidence type="ECO:0000256" key="1">
    <source>
        <dbReference type="ARBA" id="ARBA00007014"/>
    </source>
</evidence>
<feature type="compositionally biased region" description="Low complexity" evidence="4">
    <location>
        <begin position="401"/>
        <end position="418"/>
    </location>
</feature>
<evidence type="ECO:0000256" key="5">
    <source>
        <dbReference type="SAM" id="Phobius"/>
    </source>
</evidence>
<dbReference type="InterPro" id="IPR008144">
    <property type="entry name" value="Guanylate_kin-like_dom"/>
</dbReference>
<dbReference type="EMBL" id="JACTAM010000006">
    <property type="protein sequence ID" value="KAI2663310.1"/>
    <property type="molecule type" value="Genomic_DNA"/>
</dbReference>
<evidence type="ECO:0000259" key="7">
    <source>
        <dbReference type="PROSITE" id="PS50052"/>
    </source>
</evidence>
<feature type="compositionally biased region" description="Acidic residues" evidence="4">
    <location>
        <begin position="1000"/>
        <end position="1010"/>
    </location>
</feature>
<dbReference type="CDD" id="cd00071">
    <property type="entry name" value="GMPK"/>
    <property type="match status" value="1"/>
</dbReference>
<keyword evidence="5" id="KW-1133">Transmembrane helix</keyword>
<organism evidence="9 10">
    <name type="scientific">Labeo rohita</name>
    <name type="common">Indian major carp</name>
    <name type="synonym">Cyprinus rohita</name>
    <dbReference type="NCBI Taxonomy" id="84645"/>
    <lineage>
        <taxon>Eukaryota</taxon>
        <taxon>Metazoa</taxon>
        <taxon>Chordata</taxon>
        <taxon>Craniata</taxon>
        <taxon>Vertebrata</taxon>
        <taxon>Euteleostomi</taxon>
        <taxon>Actinopterygii</taxon>
        <taxon>Neopterygii</taxon>
        <taxon>Teleostei</taxon>
        <taxon>Ostariophysi</taxon>
        <taxon>Cypriniformes</taxon>
        <taxon>Cyprinidae</taxon>
        <taxon>Labeoninae</taxon>
        <taxon>Labeonini</taxon>
        <taxon>Labeo</taxon>
    </lineage>
</organism>
<gene>
    <name evidence="9" type="ORF">H4Q32_011807</name>
</gene>
<dbReference type="Gene3D" id="2.30.42.10">
    <property type="match status" value="1"/>
</dbReference>
<name>A0ABQ8MKB7_LABRO</name>
<dbReference type="SMART" id="SM00072">
    <property type="entry name" value="GuKc"/>
    <property type="match status" value="1"/>
</dbReference>
<dbReference type="InterPro" id="IPR020590">
    <property type="entry name" value="Guanylate_kinase_CS"/>
</dbReference>
<dbReference type="InterPro" id="IPR004172">
    <property type="entry name" value="L27_dom"/>
</dbReference>
<dbReference type="SUPFAM" id="SSF50044">
    <property type="entry name" value="SH3-domain"/>
    <property type="match status" value="1"/>
</dbReference>
<dbReference type="Gene3D" id="1.10.287.650">
    <property type="entry name" value="L27 domain"/>
    <property type="match status" value="1"/>
</dbReference>
<feature type="compositionally biased region" description="Polar residues" evidence="4">
    <location>
        <begin position="386"/>
        <end position="400"/>
    </location>
</feature>
<feature type="transmembrane region" description="Helical" evidence="5">
    <location>
        <begin position="1189"/>
        <end position="1209"/>
    </location>
</feature>
<reference evidence="9 10" key="1">
    <citation type="submission" date="2022-01" db="EMBL/GenBank/DDBJ databases">
        <title>A high-quality chromosome-level genome assembly of rohu carp, Labeo rohita.</title>
        <authorList>
            <person name="Arick M.A. II"/>
            <person name="Hsu C.-Y."/>
            <person name="Magbanua Z."/>
            <person name="Pechanova O."/>
            <person name="Grover C."/>
            <person name="Miller E."/>
            <person name="Thrash A."/>
            <person name="Ezzel L."/>
            <person name="Alam S."/>
            <person name="Benzie J."/>
            <person name="Hamilton M."/>
            <person name="Karsi A."/>
            <person name="Lawrence M.L."/>
            <person name="Peterson D.G."/>
        </authorList>
    </citation>
    <scope>NUCLEOTIDE SEQUENCE [LARGE SCALE GENOMIC DNA]</scope>
    <source>
        <strain evidence="10">BAU-BD-2019</strain>
        <tissue evidence="9">Blood</tissue>
    </source>
</reference>
<dbReference type="Gene3D" id="2.30.30.40">
    <property type="entry name" value="SH3 Domains"/>
    <property type="match status" value="1"/>
</dbReference>
<dbReference type="SMART" id="SM00228">
    <property type="entry name" value="PDZ"/>
    <property type="match status" value="1"/>
</dbReference>
<evidence type="ECO:0000256" key="3">
    <source>
        <dbReference type="PROSITE-ProRule" id="PRU00192"/>
    </source>
</evidence>
<evidence type="ECO:0000259" key="8">
    <source>
        <dbReference type="PROSITE" id="PS51022"/>
    </source>
</evidence>
<evidence type="ECO:0000256" key="4">
    <source>
        <dbReference type="SAM" id="MobiDB-lite"/>
    </source>
</evidence>
<dbReference type="SUPFAM" id="SSF50156">
    <property type="entry name" value="PDZ domain-like"/>
    <property type="match status" value="1"/>
</dbReference>
<dbReference type="InterPro" id="IPR036892">
    <property type="entry name" value="L27_dom_sf"/>
</dbReference>
<dbReference type="InterPro" id="IPR001478">
    <property type="entry name" value="PDZ"/>
</dbReference>
<dbReference type="InterPro" id="IPR027417">
    <property type="entry name" value="P-loop_NTPase"/>
</dbReference>
<feature type="domain" description="L27" evidence="8">
    <location>
        <begin position="1"/>
        <end position="53"/>
    </location>
</feature>
<accession>A0ABQ8MKB7</accession>
<dbReference type="InterPro" id="IPR008145">
    <property type="entry name" value="GK/Ca_channel_bsu"/>
</dbReference>
<sequence length="1241" mass="137917">MTHILAHVIAEVRGSINKDINGAELLYSLLNAPWLQSLLKVYECLQRHLKFPARPYLSYSSGLSLQILSDLLAIPNPSNEARELYALLSHPHLQALLSAHDTVSLRDYEPDLPPLPIDLPEDEEAMRIVCLVKNNQPLTGARREFQSHWDTLRQATHCGLFSAGRHLAGGLDAMLDGPTSTKTPASPSIVAPTATHQCNTLGSCRQNSTLCKQSFSSSTPCVCSSFVIDSGDDSDGSSMLHTFSQASPWVPSSSCCFHASNPLPKPFRTTPHARTAPPSPMHCHRVRETITCSHTNPAKEEGLNELRNTLQQATSCMERSSENVHLLGERMAAATERISESMQENSQALAMLTHVVEKLQELVSTNNTTSESPHCTETASRVVNRMGSRSLSVPTSPAIASSSRFSHCPSCSSSSSSSSSAITLLEQSVLSKGKSFDPKTKPLQSSQRRQVDVQHRMTNGSLTSSPAQNHKGATIRRDDVTGEIYIARVIHGGLADRSDRLVEVNGHPVFGLEPEQIIQILAHSHGTIMFKVVPITDRPVNNQTMLYVRAMVDYNPHVDPSIPCADAGMAFRKGDILEIVDQSDSLWWQAVKLPSITACAGLIPSTSLLKRKQKELWWSQPYHPHTCVKTLSTVDEEDDMIAIDEKCVEADEEAFESEESEFSTNIEGIYLICVSVVDGEVRLLEHPSSALYAAPQAVTVHLPTRMRRWCGPSGVGVNELRRRLIEINPKVYQGAVPHTTRPPKCHEESGREYHFISREQFDTMVCNHRFIDFGELRGHLYGTSVDAVKDVLASGKICVIDIEPHALESVRTAELRAYVIFIKPPTVEQMKRTRMNSHIITNYYTSRPFKDEDFQEIEDAGRNMEQHYCQFFDHVIVNDGLQAACVQLLTAVRRAQDEPQWVPATWIRPTNQFSAQGEEISLQFLKDRGGDHVHCHLCQDGGMEMGGLASRRQSECQEPLTPEPVDNPPQRRKKKKKPQAIDVEGDQTDLVSNGDVVDQNNDEESNNELDVEDDDIITDPQTPVPQHSLFAAPLGQSQPVGKVFVERSRRFQAAERVDQVIGLFSHGFLAGYAVWNIIVVYVLAGEQMSTLSNLLQQYHTLAYPAQSLLYLLLALSTVSAFDRLNLAKAATAMRSLLTLSPVALASFLYFSALVLSLSQQMTSDRINLYNQYSSYNVTLWQAGSERSILHPWIIVNLVVTLLVGLAWVLMSMRPDIDHTEEFLMSMEMEYPKAEEKGNVTA</sequence>
<evidence type="ECO:0000259" key="6">
    <source>
        <dbReference type="PROSITE" id="PS50002"/>
    </source>
</evidence>
<proteinExistence type="inferred from homology"/>
<dbReference type="InterPro" id="IPR029409">
    <property type="entry name" value="TMEM237"/>
</dbReference>
<keyword evidence="10" id="KW-1185">Reference proteome</keyword>
<keyword evidence="5" id="KW-0812">Transmembrane</keyword>
<feature type="transmembrane region" description="Helical" evidence="5">
    <location>
        <begin position="1136"/>
        <end position="1157"/>
    </location>
</feature>
<dbReference type="PROSITE" id="PS50052">
    <property type="entry name" value="GUANYLATE_KINASE_2"/>
    <property type="match status" value="1"/>
</dbReference>
<feature type="domain" description="L27" evidence="8">
    <location>
        <begin position="57"/>
        <end position="111"/>
    </location>
</feature>
<comment type="caution">
    <text evidence="9">The sequence shown here is derived from an EMBL/GenBank/DDBJ whole genome shotgun (WGS) entry which is preliminary data.</text>
</comment>
<evidence type="ECO:0000313" key="10">
    <source>
        <dbReference type="Proteomes" id="UP000830375"/>
    </source>
</evidence>
<dbReference type="InterPro" id="IPR050716">
    <property type="entry name" value="MAGUK"/>
</dbReference>
<feature type="transmembrane region" description="Helical" evidence="5">
    <location>
        <begin position="1103"/>
        <end position="1124"/>
    </location>
</feature>
<dbReference type="Pfam" id="PF00595">
    <property type="entry name" value="PDZ"/>
    <property type="match status" value="1"/>
</dbReference>
<dbReference type="Proteomes" id="UP000830375">
    <property type="component" value="Unassembled WGS sequence"/>
</dbReference>
<dbReference type="Pfam" id="PF00625">
    <property type="entry name" value="Guanylate_kin"/>
    <property type="match status" value="1"/>
</dbReference>
<feature type="region of interest" description="Disordered" evidence="4">
    <location>
        <begin position="433"/>
        <end position="452"/>
    </location>
</feature>
<evidence type="ECO:0000313" key="9">
    <source>
        <dbReference type="EMBL" id="KAI2663310.1"/>
    </source>
</evidence>
<keyword evidence="2 3" id="KW-0728">SH3 domain</keyword>
<keyword evidence="5" id="KW-0472">Membrane</keyword>
<feature type="transmembrane region" description="Helical" evidence="5">
    <location>
        <begin position="1060"/>
        <end position="1083"/>
    </location>
</feature>
<dbReference type="Pfam" id="PF02828">
    <property type="entry name" value="L27"/>
    <property type="match status" value="1"/>
</dbReference>
<dbReference type="InterPro" id="IPR036034">
    <property type="entry name" value="PDZ_sf"/>
</dbReference>
<evidence type="ECO:0000256" key="2">
    <source>
        <dbReference type="ARBA" id="ARBA00022443"/>
    </source>
</evidence>
<dbReference type="PANTHER" id="PTHR23122">
    <property type="entry name" value="MEMBRANE-ASSOCIATED GUANYLATE KINASE MAGUK"/>
    <property type="match status" value="1"/>
</dbReference>